<gene>
    <name evidence="1" type="ORF">X975_08989</name>
</gene>
<reference evidence="1 2" key="1">
    <citation type="submission" date="2013-11" db="EMBL/GenBank/DDBJ databases">
        <title>Genome sequencing of Stegodyphus mimosarum.</title>
        <authorList>
            <person name="Bechsgaard J."/>
        </authorList>
    </citation>
    <scope>NUCLEOTIDE SEQUENCE [LARGE SCALE GENOMIC DNA]</scope>
</reference>
<organism evidence="1 2">
    <name type="scientific">Stegodyphus mimosarum</name>
    <name type="common">African social velvet spider</name>
    <dbReference type="NCBI Taxonomy" id="407821"/>
    <lineage>
        <taxon>Eukaryota</taxon>
        <taxon>Metazoa</taxon>
        <taxon>Ecdysozoa</taxon>
        <taxon>Arthropoda</taxon>
        <taxon>Chelicerata</taxon>
        <taxon>Arachnida</taxon>
        <taxon>Araneae</taxon>
        <taxon>Araneomorphae</taxon>
        <taxon>Entelegynae</taxon>
        <taxon>Eresoidea</taxon>
        <taxon>Eresidae</taxon>
        <taxon>Stegodyphus</taxon>
    </lineage>
</organism>
<protein>
    <submittedName>
        <fullName evidence="1">Uncharacterized protein</fullName>
    </submittedName>
</protein>
<dbReference type="AlphaFoldDB" id="A0A087TL50"/>
<evidence type="ECO:0000313" key="2">
    <source>
        <dbReference type="Proteomes" id="UP000054359"/>
    </source>
</evidence>
<accession>A0A087TL50</accession>
<keyword evidence="2" id="KW-1185">Reference proteome</keyword>
<dbReference type="Proteomes" id="UP000054359">
    <property type="component" value="Unassembled WGS sequence"/>
</dbReference>
<feature type="non-terminal residue" evidence="1">
    <location>
        <position position="84"/>
    </location>
</feature>
<feature type="non-terminal residue" evidence="1">
    <location>
        <position position="1"/>
    </location>
</feature>
<name>A0A087TL50_STEMI</name>
<sequence length="84" mass="9491">LIREKGNKKLAGARNSRQLFGILLLDCTRLQLQHHGFNAKITKKPLRAVSASVMKKIRSLPLCSLSGFNTHKLKPIDEQEEELI</sequence>
<proteinExistence type="predicted"/>
<dbReference type="EMBL" id="KK115724">
    <property type="protein sequence ID" value="KFM65839.1"/>
    <property type="molecule type" value="Genomic_DNA"/>
</dbReference>
<evidence type="ECO:0000313" key="1">
    <source>
        <dbReference type="EMBL" id="KFM65839.1"/>
    </source>
</evidence>